<dbReference type="SMART" id="SM00369">
    <property type="entry name" value="LRR_TYP"/>
    <property type="match status" value="8"/>
</dbReference>
<dbReference type="InterPro" id="IPR001611">
    <property type="entry name" value="Leu-rich_rpt"/>
</dbReference>
<evidence type="ECO:0000259" key="3">
    <source>
        <dbReference type="Pfam" id="PF23598"/>
    </source>
</evidence>
<dbReference type="EMBL" id="JABBGC010000004">
    <property type="protein sequence ID" value="NML41184.1"/>
    <property type="molecule type" value="Genomic_DNA"/>
</dbReference>
<evidence type="ECO:0000256" key="1">
    <source>
        <dbReference type="ARBA" id="ARBA00022614"/>
    </source>
</evidence>
<dbReference type="InterPro" id="IPR032675">
    <property type="entry name" value="LRR_dom_sf"/>
</dbReference>
<dbReference type="SMART" id="SM00364">
    <property type="entry name" value="LRR_BAC"/>
    <property type="match status" value="5"/>
</dbReference>
<organism evidence="4 5">
    <name type="scientific">Chitinophaga fulva</name>
    <dbReference type="NCBI Taxonomy" id="2728842"/>
    <lineage>
        <taxon>Bacteria</taxon>
        <taxon>Pseudomonadati</taxon>
        <taxon>Bacteroidota</taxon>
        <taxon>Chitinophagia</taxon>
        <taxon>Chitinophagales</taxon>
        <taxon>Chitinophagaceae</taxon>
        <taxon>Chitinophaga</taxon>
    </lineage>
</organism>
<dbReference type="GO" id="GO:0005737">
    <property type="term" value="C:cytoplasm"/>
    <property type="evidence" value="ECO:0007669"/>
    <property type="project" value="TreeGrafter"/>
</dbReference>
<dbReference type="RefSeq" id="WP_169228282.1">
    <property type="nucleotide sequence ID" value="NZ_JABBGC010000004.1"/>
</dbReference>
<dbReference type="InterPro" id="IPR055414">
    <property type="entry name" value="LRR_R13L4/SHOC2-like"/>
</dbReference>
<sequence length="1033" mass="117536">MEHRQMYAEPGITELNDLKEAKDCPHPKVRFVLHSKRLKKMPDVKEAAHIPYVQFDLGYNEALDHASAIDELAVLPHLKGLGMTKTKMSKLPDSIGGLTGLEALEITGNQLKELPDSIQSLKELRILNLRTNRFTTFPKNLAGMLKLEELSLRFNEIKTLPKEIAAFPALQLLDLSSNSIAVLPPAIKELSRLKELHIKYNKLTRLPDELGELQELEVVALNGNKGLDFDQAFRVLANCKKLKRLRLKGCGLKSLPDSIVLLEGLESIDLQDNYFDELPEILLQLKHLREIMSPNPLPMPFFINMIKDNPECTTFSTSNLLPYVHNGKKTLPDEITQLRHVTMMCLYDLEVLPASLAQMTWVRTLDVHGEALQDCPDLSSLTVLEALFLSGVTLPQLPDWVYRLPNLRKLMLPESILTVDFARLAQLPQLEELSVPAITEENTRLLKQAPCLRRLCFPHGTPQLPDAFFELPFVDTFDFDDYRAVEPNTITPQLKRLPSLKSVDFGTREQPFDWYIACLKDLPALKEATFYADSLQLPESLLELSHLDRLNIHFTQDALYGRNWVEKKPEIPLALGRAKGGQIVLEDRGPLKPYRAAFAQLATMDVQDGRRREIIFGLLAHQYEALHALLPYPFDAAGNIPGAKIYVAGTPTLGDKKSLAKLLQNRDADIVKDVKEATHLFLGQNIPEDTVSGLFRQDYQYILEDHLKAQEIKDDTPFLMTEENQELTEQITRLLADQHTNNIELVLQMIEGGGAGKVLLSYLAAIHLFHTDLVIRKQSRTLFRKYASATLQHHLKSSWEARFKDRPEDDCRVLYLHPELDACAFVLAFQMVKRQEAKGYRVNSLVLRDMPASDISDVLAHFQHVRSVNLDLGETTDLPRLVDYLRQLPLTDLSVRITTDEIPASLFTLPVELHVGRKHDRELTIPDLTGVEVRLKKFWMAYVPLKHTERLAACRELTYLSLEFCEIPDMTFVTEMKNLVIAELQGNRFTHIPAALNQLQQLEKLRLDYNPFPPGCFDFTQLKKLEDLRLPNA</sequence>
<name>A0A848GS08_9BACT</name>
<dbReference type="PANTHER" id="PTHR48051:SF41">
    <property type="entry name" value="LEUCINE-RICH REPEAT-CONTAINING PROTEIN 40"/>
    <property type="match status" value="1"/>
</dbReference>
<keyword evidence="1" id="KW-0433">Leucine-rich repeat</keyword>
<keyword evidence="2" id="KW-0677">Repeat</keyword>
<dbReference type="SUPFAM" id="SSF52058">
    <property type="entry name" value="L domain-like"/>
    <property type="match status" value="3"/>
</dbReference>
<keyword evidence="5" id="KW-1185">Reference proteome</keyword>
<dbReference type="InterPro" id="IPR003591">
    <property type="entry name" value="Leu-rich_rpt_typical-subtyp"/>
</dbReference>
<protein>
    <submittedName>
        <fullName evidence="4">Leucine-rich repeat domain-containing protein</fullName>
    </submittedName>
</protein>
<dbReference type="Pfam" id="PF23598">
    <property type="entry name" value="LRR_14"/>
    <property type="match status" value="2"/>
</dbReference>
<accession>A0A848GS08</accession>
<dbReference type="AlphaFoldDB" id="A0A848GS08"/>
<gene>
    <name evidence="4" type="ORF">HHL17_28580</name>
</gene>
<dbReference type="Gene3D" id="3.80.10.10">
    <property type="entry name" value="Ribonuclease Inhibitor"/>
    <property type="match status" value="3"/>
</dbReference>
<proteinExistence type="predicted"/>
<dbReference type="InterPro" id="IPR050216">
    <property type="entry name" value="LRR_domain-containing"/>
</dbReference>
<feature type="domain" description="Disease resistance R13L4/SHOC-2-like LRR" evidence="3">
    <location>
        <begin position="64"/>
        <end position="152"/>
    </location>
</feature>
<feature type="domain" description="Disease resistance R13L4/SHOC-2-like LRR" evidence="3">
    <location>
        <begin position="231"/>
        <end position="506"/>
    </location>
</feature>
<comment type="caution">
    <text evidence="4">The sequence shown here is derived from an EMBL/GenBank/DDBJ whole genome shotgun (WGS) entry which is preliminary data.</text>
</comment>
<evidence type="ECO:0000256" key="2">
    <source>
        <dbReference type="ARBA" id="ARBA00022737"/>
    </source>
</evidence>
<evidence type="ECO:0000313" key="5">
    <source>
        <dbReference type="Proteomes" id="UP000583266"/>
    </source>
</evidence>
<reference evidence="4 5" key="1">
    <citation type="submission" date="2020-04" db="EMBL/GenBank/DDBJ databases">
        <title>Chitinophaga sp. G-6-1-13 sp. nov., isolated from soil.</title>
        <authorList>
            <person name="Dahal R.H."/>
            <person name="Chaudhary D.K."/>
        </authorList>
    </citation>
    <scope>NUCLEOTIDE SEQUENCE [LARGE SCALE GENOMIC DNA]</scope>
    <source>
        <strain evidence="4 5">G-6-1-13</strain>
    </source>
</reference>
<dbReference type="Proteomes" id="UP000583266">
    <property type="component" value="Unassembled WGS sequence"/>
</dbReference>
<dbReference type="PANTHER" id="PTHR48051">
    <property type="match status" value="1"/>
</dbReference>
<dbReference type="Pfam" id="PF13855">
    <property type="entry name" value="LRR_8"/>
    <property type="match status" value="1"/>
</dbReference>
<evidence type="ECO:0000313" key="4">
    <source>
        <dbReference type="EMBL" id="NML41184.1"/>
    </source>
</evidence>